<accession>A0A1T5BCC1</accession>
<dbReference type="Proteomes" id="UP000189981">
    <property type="component" value="Unassembled WGS sequence"/>
</dbReference>
<proteinExistence type="predicted"/>
<dbReference type="Pfam" id="PF00903">
    <property type="entry name" value="Glyoxalase"/>
    <property type="match status" value="1"/>
</dbReference>
<evidence type="ECO:0000313" key="2">
    <source>
        <dbReference type="EMBL" id="SKB44961.1"/>
    </source>
</evidence>
<dbReference type="PANTHER" id="PTHR36437">
    <property type="entry name" value="GLYOXALASE/BLEOMYCIN RESISTANCE PROTEIN/DIOXYGENASE"/>
    <property type="match status" value="1"/>
</dbReference>
<reference evidence="3" key="1">
    <citation type="submission" date="2017-02" db="EMBL/GenBank/DDBJ databases">
        <authorList>
            <person name="Varghese N."/>
            <person name="Submissions S."/>
        </authorList>
    </citation>
    <scope>NUCLEOTIDE SEQUENCE [LARGE SCALE GENOMIC DNA]</scope>
    <source>
        <strain evidence="3">DSM 22385</strain>
    </source>
</reference>
<keyword evidence="3" id="KW-1185">Reference proteome</keyword>
<gene>
    <name evidence="2" type="ORF">SAMN05661099_1495</name>
</gene>
<organism evidence="2 3">
    <name type="scientific">Daejeonella lutea</name>
    <dbReference type="NCBI Taxonomy" id="572036"/>
    <lineage>
        <taxon>Bacteria</taxon>
        <taxon>Pseudomonadati</taxon>
        <taxon>Bacteroidota</taxon>
        <taxon>Sphingobacteriia</taxon>
        <taxon>Sphingobacteriales</taxon>
        <taxon>Sphingobacteriaceae</taxon>
        <taxon>Daejeonella</taxon>
    </lineage>
</organism>
<sequence>MEESYIPVIVNKLDRALRFFTGKLNFIVSQEVELLPGLKTQVVSPQNRTLSLVLVESPSSDHIYSRNKIIIKTDDCIRDYCTFKKAGVRFKSEPQYNSTGLMANFSDPFGNLYALLEVRNYKVSDNYIENENYQISAGS</sequence>
<evidence type="ECO:0000259" key="1">
    <source>
        <dbReference type="PROSITE" id="PS51819"/>
    </source>
</evidence>
<dbReference type="GO" id="GO:0051213">
    <property type="term" value="F:dioxygenase activity"/>
    <property type="evidence" value="ECO:0007669"/>
    <property type="project" value="UniProtKB-KW"/>
</dbReference>
<dbReference type="STRING" id="572036.SAMN05661099_1495"/>
<dbReference type="PANTHER" id="PTHR36437:SF2">
    <property type="entry name" value="GLYOXALASE_BLEOMYCIN RESISTANCE PROTEIN_DIOXYGENASE"/>
    <property type="match status" value="1"/>
</dbReference>
<keyword evidence="2" id="KW-0223">Dioxygenase</keyword>
<protein>
    <submittedName>
        <fullName evidence="2">Glyoxalase/Bleomycin resistance protein/Dioxygenase superfamily protein</fullName>
    </submittedName>
</protein>
<dbReference type="InterPro" id="IPR004360">
    <property type="entry name" value="Glyas_Fos-R_dOase_dom"/>
</dbReference>
<dbReference type="SUPFAM" id="SSF54593">
    <property type="entry name" value="Glyoxalase/Bleomycin resistance protein/Dihydroxybiphenyl dioxygenase"/>
    <property type="match status" value="1"/>
</dbReference>
<dbReference type="InterPro" id="IPR029068">
    <property type="entry name" value="Glyas_Bleomycin-R_OHBP_Dase"/>
</dbReference>
<dbReference type="InterPro" id="IPR037523">
    <property type="entry name" value="VOC_core"/>
</dbReference>
<dbReference type="AlphaFoldDB" id="A0A1T5BCC1"/>
<dbReference type="PROSITE" id="PS51819">
    <property type="entry name" value="VOC"/>
    <property type="match status" value="1"/>
</dbReference>
<feature type="domain" description="VOC" evidence="1">
    <location>
        <begin position="2"/>
        <end position="118"/>
    </location>
</feature>
<keyword evidence="2" id="KW-0560">Oxidoreductase</keyword>
<dbReference type="EMBL" id="FUYR01000001">
    <property type="protein sequence ID" value="SKB44961.1"/>
    <property type="molecule type" value="Genomic_DNA"/>
</dbReference>
<dbReference type="Gene3D" id="3.10.180.10">
    <property type="entry name" value="2,3-Dihydroxybiphenyl 1,2-Dioxygenase, domain 1"/>
    <property type="match status" value="1"/>
</dbReference>
<dbReference type="RefSeq" id="WP_079701965.1">
    <property type="nucleotide sequence ID" value="NZ_FUYR01000001.1"/>
</dbReference>
<dbReference type="OrthoDB" id="9804907at2"/>
<evidence type="ECO:0000313" key="3">
    <source>
        <dbReference type="Proteomes" id="UP000189981"/>
    </source>
</evidence>
<name>A0A1T5BCC1_9SPHI</name>